<dbReference type="Proteomes" id="UP000188181">
    <property type="component" value="Chromosome"/>
</dbReference>
<dbReference type="KEGG" id="pbas:SMSP2_00813"/>
<evidence type="ECO:0000313" key="2">
    <source>
        <dbReference type="Proteomes" id="UP000188181"/>
    </source>
</evidence>
<dbReference type="AlphaFoldDB" id="A0A1Q2MDX1"/>
<evidence type="ECO:0000313" key="1">
    <source>
        <dbReference type="EMBL" id="AQQ70462.1"/>
    </source>
</evidence>
<keyword evidence="2" id="KW-1185">Reference proteome</keyword>
<protein>
    <submittedName>
        <fullName evidence="1">Uncharacterized protein</fullName>
    </submittedName>
</protein>
<organism evidence="1 2">
    <name type="scientific">Limihaloglobus sulfuriphilus</name>
    <dbReference type="NCBI Taxonomy" id="1851148"/>
    <lineage>
        <taxon>Bacteria</taxon>
        <taxon>Pseudomonadati</taxon>
        <taxon>Planctomycetota</taxon>
        <taxon>Phycisphaerae</taxon>
        <taxon>Sedimentisphaerales</taxon>
        <taxon>Sedimentisphaeraceae</taxon>
        <taxon>Limihaloglobus</taxon>
    </lineage>
</organism>
<sequence length="141" mass="16236">MAADLTDFYKTAFGLLKKLEIRNHVSTRYVGFCSDISENLTTYFIGIETVTTDEAEKLNLETWQISDNQIKITRQNGKSTSDNIVWKWHSKSENGETGEFHRINTSNTYKMTANMWSQAGKEPDDGIEITEYNPQWPLMTI</sequence>
<name>A0A1Q2MDX1_9BACT</name>
<gene>
    <name evidence="1" type="ORF">SMSP2_00813</name>
</gene>
<reference evidence="2" key="1">
    <citation type="submission" date="2017-02" db="EMBL/GenBank/DDBJ databases">
        <title>Comparative genomics and description of representatives of a novel lineage of planctomycetes thriving in anoxic sediments.</title>
        <authorList>
            <person name="Spring S."/>
            <person name="Bunk B."/>
            <person name="Sproer C."/>
        </authorList>
    </citation>
    <scope>NUCLEOTIDE SEQUENCE [LARGE SCALE GENOMIC DNA]</scope>
    <source>
        <strain evidence="2">SM-Chi-D1</strain>
    </source>
</reference>
<dbReference type="RefSeq" id="WP_146682723.1">
    <property type="nucleotide sequence ID" value="NZ_CP019646.1"/>
</dbReference>
<proteinExistence type="predicted"/>
<accession>A0A1Q2MDX1</accession>
<dbReference type="EMBL" id="CP019646">
    <property type="protein sequence ID" value="AQQ70462.1"/>
    <property type="molecule type" value="Genomic_DNA"/>
</dbReference>
<dbReference type="STRING" id="1851148.SMSP2_00813"/>